<keyword evidence="1" id="KW-0238">DNA-binding</keyword>
<dbReference type="InterPro" id="IPR042261">
    <property type="entry name" value="Lsr2-like_dimerization"/>
</dbReference>
<dbReference type="Proteomes" id="UP001224674">
    <property type="component" value="Chromosome"/>
</dbReference>
<dbReference type="AlphaFoldDB" id="A0AAJ6AM33"/>
<dbReference type="Gene3D" id="4.10.320.10">
    <property type="entry name" value="E3-binding domain"/>
    <property type="match status" value="1"/>
</dbReference>
<dbReference type="GO" id="GO:0003677">
    <property type="term" value="F:DNA binding"/>
    <property type="evidence" value="ECO:0007669"/>
    <property type="project" value="UniProtKB-KW"/>
</dbReference>
<dbReference type="Pfam" id="PF23359">
    <property type="entry name" value="Lsr2_DNA-bd"/>
    <property type="match status" value="1"/>
</dbReference>
<organism evidence="5 6">
    <name type="scientific">Auritidibacter ignavus</name>
    <dbReference type="NCBI Taxonomy" id="678932"/>
    <lineage>
        <taxon>Bacteria</taxon>
        <taxon>Bacillati</taxon>
        <taxon>Actinomycetota</taxon>
        <taxon>Actinomycetes</taxon>
        <taxon>Micrococcales</taxon>
        <taxon>Micrococcaceae</taxon>
        <taxon>Auritidibacter</taxon>
    </lineage>
</organism>
<dbReference type="GO" id="GO:0016746">
    <property type="term" value="F:acyltransferase activity"/>
    <property type="evidence" value="ECO:0007669"/>
    <property type="project" value="InterPro"/>
</dbReference>
<dbReference type="InterPro" id="IPR055370">
    <property type="entry name" value="Lsr2_DNA-bd"/>
</dbReference>
<accession>A0AAJ6AM33</accession>
<dbReference type="RefSeq" id="WP_110101340.1">
    <property type="nucleotide sequence ID" value="NZ_CP122561.1"/>
</dbReference>
<dbReference type="InterPro" id="IPR036625">
    <property type="entry name" value="E3-bd_dom_sf"/>
</dbReference>
<keyword evidence="6" id="KW-1185">Reference proteome</keyword>
<gene>
    <name evidence="5" type="ORF">QDX21_08200</name>
</gene>
<feature type="domain" description="Lsr2 dimerization" evidence="3">
    <location>
        <begin position="1"/>
        <end position="61"/>
    </location>
</feature>
<feature type="region of interest" description="Disordered" evidence="2">
    <location>
        <begin position="58"/>
        <end position="77"/>
    </location>
</feature>
<proteinExistence type="predicted"/>
<dbReference type="EMBL" id="CP122566">
    <property type="protein sequence ID" value="WGH92304.1"/>
    <property type="molecule type" value="Genomic_DNA"/>
</dbReference>
<evidence type="ECO:0000256" key="1">
    <source>
        <dbReference type="ARBA" id="ARBA00023125"/>
    </source>
</evidence>
<evidence type="ECO:0000259" key="4">
    <source>
        <dbReference type="Pfam" id="PF23359"/>
    </source>
</evidence>
<dbReference type="InterPro" id="IPR024412">
    <property type="entry name" value="Lsr2_dim_dom"/>
</dbReference>
<dbReference type="Pfam" id="PF11774">
    <property type="entry name" value="Lsr2"/>
    <property type="match status" value="1"/>
</dbReference>
<sequence length="109" mass="11982">MAKKIVHQLVDDIDGTSLPQGEGETIVFGLDGHVFEIDLSEKNATAFREALGPFVPAARKASAQTRKPARRNTSRDLGAVRAWARSQGHQVSDKGRVPYEILDAYDQVH</sequence>
<evidence type="ECO:0000313" key="6">
    <source>
        <dbReference type="Proteomes" id="UP001224674"/>
    </source>
</evidence>
<dbReference type="GeneID" id="83696414"/>
<name>A0AAJ6AM33_9MICC</name>
<evidence type="ECO:0000259" key="3">
    <source>
        <dbReference type="Pfam" id="PF11774"/>
    </source>
</evidence>
<feature type="domain" description="Lsr2 DNA-binding" evidence="4">
    <location>
        <begin position="74"/>
        <end position="107"/>
    </location>
</feature>
<dbReference type="Gene3D" id="3.30.60.230">
    <property type="entry name" value="Lsr2, dimerization domain"/>
    <property type="match status" value="1"/>
</dbReference>
<evidence type="ECO:0000256" key="2">
    <source>
        <dbReference type="SAM" id="MobiDB-lite"/>
    </source>
</evidence>
<evidence type="ECO:0000313" key="5">
    <source>
        <dbReference type="EMBL" id="WGH92304.1"/>
    </source>
</evidence>
<protein>
    <submittedName>
        <fullName evidence="5">Lsr2 family protein</fullName>
    </submittedName>
</protein>
<reference evidence="5 6" key="1">
    <citation type="submission" date="2023-03" db="EMBL/GenBank/DDBJ databases">
        <title>Complete genome sequences of several Auritidibacter ignavus strains isolated from ear infections.</title>
        <authorList>
            <person name="Baehr T."/>
            <person name="Baumhoegger A.M."/>
        </authorList>
    </citation>
    <scope>NUCLEOTIDE SEQUENCE [LARGE SCALE GENOMIC DNA]</scope>
    <source>
        <strain evidence="5 6">BABAE-6</strain>
    </source>
</reference>